<evidence type="ECO:0000313" key="3">
    <source>
        <dbReference type="Proteomes" id="UP000247727"/>
    </source>
</evidence>
<organism evidence="2 3">
    <name type="scientific">Rhodobacter viridis</name>
    <dbReference type="NCBI Taxonomy" id="1054202"/>
    <lineage>
        <taxon>Bacteria</taxon>
        <taxon>Pseudomonadati</taxon>
        <taxon>Pseudomonadota</taxon>
        <taxon>Alphaproteobacteria</taxon>
        <taxon>Rhodobacterales</taxon>
        <taxon>Rhodobacter group</taxon>
        <taxon>Rhodobacter</taxon>
    </lineage>
</organism>
<feature type="compositionally biased region" description="Basic and acidic residues" evidence="1">
    <location>
        <begin position="37"/>
        <end position="64"/>
    </location>
</feature>
<dbReference type="Proteomes" id="UP000247727">
    <property type="component" value="Unassembled WGS sequence"/>
</dbReference>
<evidence type="ECO:0000256" key="1">
    <source>
        <dbReference type="SAM" id="MobiDB-lite"/>
    </source>
</evidence>
<reference evidence="2 3" key="1">
    <citation type="submission" date="2018-06" db="EMBL/GenBank/DDBJ databases">
        <title>Genomic Encyclopedia of Type Strains, Phase III (KMG-III): the genomes of soil and plant-associated and newly described type strains.</title>
        <authorList>
            <person name="Whitman W."/>
        </authorList>
    </citation>
    <scope>NUCLEOTIDE SEQUENCE [LARGE SCALE GENOMIC DNA]</scope>
    <source>
        <strain evidence="2 3">JA737</strain>
    </source>
</reference>
<dbReference type="AlphaFoldDB" id="A0A318TTE7"/>
<sequence length="64" mass="7050">MAEIVNLNRFRKQAARAEAKAAADANAAKFGRTKAQKKLEEAEAAKARATLDAHRREDEPEDKA</sequence>
<keyword evidence="3" id="KW-1185">Reference proteome</keyword>
<dbReference type="InterPro" id="IPR025227">
    <property type="entry name" value="DUF4169"/>
</dbReference>
<evidence type="ECO:0000313" key="2">
    <source>
        <dbReference type="EMBL" id="PYF08116.1"/>
    </source>
</evidence>
<proteinExistence type="predicted"/>
<comment type="caution">
    <text evidence="2">The sequence shown here is derived from an EMBL/GenBank/DDBJ whole genome shotgun (WGS) entry which is preliminary data.</text>
</comment>
<dbReference type="EMBL" id="QJTK01000014">
    <property type="protein sequence ID" value="PYF08116.1"/>
    <property type="molecule type" value="Genomic_DNA"/>
</dbReference>
<accession>A0A318TTE7</accession>
<gene>
    <name evidence="2" type="ORF">C8J30_11453</name>
</gene>
<protein>
    <submittedName>
        <fullName evidence="2">Uncharacterized protein DUF4169</fullName>
    </submittedName>
</protein>
<feature type="region of interest" description="Disordered" evidence="1">
    <location>
        <begin position="23"/>
        <end position="64"/>
    </location>
</feature>
<name>A0A318TTE7_9RHOB</name>
<dbReference type="RefSeq" id="WP_110806652.1">
    <property type="nucleotide sequence ID" value="NZ_QJTK01000014.1"/>
</dbReference>
<dbReference type="Pfam" id="PF13770">
    <property type="entry name" value="DUF4169"/>
    <property type="match status" value="1"/>
</dbReference>